<dbReference type="AlphaFoldDB" id="A0A9P4UU32"/>
<feature type="region of interest" description="Disordered" evidence="1">
    <location>
        <begin position="69"/>
        <end position="290"/>
    </location>
</feature>
<organism evidence="2 3">
    <name type="scientific">Polyplosphaeria fusca</name>
    <dbReference type="NCBI Taxonomy" id="682080"/>
    <lineage>
        <taxon>Eukaryota</taxon>
        <taxon>Fungi</taxon>
        <taxon>Dikarya</taxon>
        <taxon>Ascomycota</taxon>
        <taxon>Pezizomycotina</taxon>
        <taxon>Dothideomycetes</taxon>
        <taxon>Pleosporomycetidae</taxon>
        <taxon>Pleosporales</taxon>
        <taxon>Tetraplosphaeriaceae</taxon>
        <taxon>Polyplosphaeria</taxon>
    </lineage>
</organism>
<comment type="caution">
    <text evidence="2">The sequence shown here is derived from an EMBL/GenBank/DDBJ whole genome shotgun (WGS) entry which is preliminary data.</text>
</comment>
<feature type="compositionally biased region" description="Basic residues" evidence="1">
    <location>
        <begin position="214"/>
        <end position="227"/>
    </location>
</feature>
<name>A0A9P4UU32_9PLEO</name>
<dbReference type="Proteomes" id="UP000799444">
    <property type="component" value="Unassembled WGS sequence"/>
</dbReference>
<feature type="region of interest" description="Disordered" evidence="1">
    <location>
        <begin position="1"/>
        <end position="46"/>
    </location>
</feature>
<evidence type="ECO:0000256" key="1">
    <source>
        <dbReference type="SAM" id="MobiDB-lite"/>
    </source>
</evidence>
<proteinExistence type="predicted"/>
<evidence type="ECO:0000313" key="2">
    <source>
        <dbReference type="EMBL" id="KAF2726764.1"/>
    </source>
</evidence>
<keyword evidence="3" id="KW-1185">Reference proteome</keyword>
<gene>
    <name evidence="2" type="ORF">EJ04DRAFT_557794</name>
</gene>
<feature type="compositionally biased region" description="Basic and acidic residues" evidence="1">
    <location>
        <begin position="154"/>
        <end position="168"/>
    </location>
</feature>
<feature type="compositionally biased region" description="Polar residues" evidence="1">
    <location>
        <begin position="240"/>
        <end position="256"/>
    </location>
</feature>
<evidence type="ECO:0000313" key="3">
    <source>
        <dbReference type="Proteomes" id="UP000799444"/>
    </source>
</evidence>
<dbReference type="EMBL" id="ML996393">
    <property type="protein sequence ID" value="KAF2726764.1"/>
    <property type="molecule type" value="Genomic_DNA"/>
</dbReference>
<feature type="region of interest" description="Disordered" evidence="1">
    <location>
        <begin position="420"/>
        <end position="454"/>
    </location>
</feature>
<reference evidence="2" key="1">
    <citation type="journal article" date="2020" name="Stud. Mycol.">
        <title>101 Dothideomycetes genomes: a test case for predicting lifestyles and emergence of pathogens.</title>
        <authorList>
            <person name="Haridas S."/>
            <person name="Albert R."/>
            <person name="Binder M."/>
            <person name="Bloem J."/>
            <person name="Labutti K."/>
            <person name="Salamov A."/>
            <person name="Andreopoulos B."/>
            <person name="Baker S."/>
            <person name="Barry K."/>
            <person name="Bills G."/>
            <person name="Bluhm B."/>
            <person name="Cannon C."/>
            <person name="Castanera R."/>
            <person name="Culley D."/>
            <person name="Daum C."/>
            <person name="Ezra D."/>
            <person name="Gonzalez J."/>
            <person name="Henrissat B."/>
            <person name="Kuo A."/>
            <person name="Liang C."/>
            <person name="Lipzen A."/>
            <person name="Lutzoni F."/>
            <person name="Magnuson J."/>
            <person name="Mondo S."/>
            <person name="Nolan M."/>
            <person name="Ohm R."/>
            <person name="Pangilinan J."/>
            <person name="Park H.-J."/>
            <person name="Ramirez L."/>
            <person name="Alfaro M."/>
            <person name="Sun H."/>
            <person name="Tritt A."/>
            <person name="Yoshinaga Y."/>
            <person name="Zwiers L.-H."/>
            <person name="Turgeon B."/>
            <person name="Goodwin S."/>
            <person name="Spatafora J."/>
            <person name="Crous P."/>
            <person name="Grigoriev I."/>
        </authorList>
    </citation>
    <scope>NUCLEOTIDE SEQUENCE</scope>
    <source>
        <strain evidence="2">CBS 125425</strain>
    </source>
</reference>
<accession>A0A9P4UU32</accession>
<dbReference type="OrthoDB" id="3800343at2759"/>
<feature type="compositionally biased region" description="Polar residues" evidence="1">
    <location>
        <begin position="269"/>
        <end position="278"/>
    </location>
</feature>
<feature type="compositionally biased region" description="Acidic residues" evidence="1">
    <location>
        <begin position="431"/>
        <end position="446"/>
    </location>
</feature>
<feature type="compositionally biased region" description="Low complexity" evidence="1">
    <location>
        <begin position="171"/>
        <end position="185"/>
    </location>
</feature>
<sequence length="495" mass="53124">MPMGVEPLRRVPYPAGESGEVDEVGKADGWVGAPVPTSREDAGAEEPCQEIAHQPVPNEDCNQGTVLAIDSKRSDFDADSDDPYEENAGLQPGDRFEAPNTSTTGSYEDEVAVGSIDTVVSETIDWAETPGLPHRHSTSTPPTSPSIMYIQQSTREHRTEKTLEREAKLLSTGSISSSSSSSSGSDADDNDLGGECTTALIRKRKHFPTTNGTSHKRRSQGLARKARTNPTKRTARRRNSFPSRKMATSSRSSVSRYATGAHFGGDGSSEGSDYQTHNLPKGPKSIVSNRGHIGYSCAQDEELLATHAPPHTTNWTPPVEAQWHLSGTTLHSISAEMSFLTALFRARSGSGILSASHAVKLLENVVGLSMKLDDATIRFLAPDTWVLTSLVGHLPGVAGGGTGQSSFVLPGLRSGRAATTPHLEYGRSSNDVDDEASSDDFDESEEDSRSVVEPSSFRKIAAGLKRRTKVCVGGERKASLRTGPVLNFRTELRPL</sequence>
<protein>
    <submittedName>
        <fullName evidence="2">Uncharacterized protein</fullName>
    </submittedName>
</protein>